<protein>
    <submittedName>
        <fullName evidence="3">Peptidase M23</fullName>
    </submittedName>
</protein>
<dbReference type="PANTHER" id="PTHR21666:SF270">
    <property type="entry name" value="MUREIN HYDROLASE ACTIVATOR ENVC"/>
    <property type="match status" value="1"/>
</dbReference>
<feature type="region of interest" description="Disordered" evidence="1">
    <location>
        <begin position="77"/>
        <end position="106"/>
    </location>
</feature>
<dbReference type="EMBL" id="CP045875">
    <property type="protein sequence ID" value="QGG47087.1"/>
    <property type="molecule type" value="Genomic_DNA"/>
</dbReference>
<dbReference type="InterPro" id="IPR050570">
    <property type="entry name" value="Cell_wall_metabolism_enzyme"/>
</dbReference>
<dbReference type="OrthoDB" id="9814460at2"/>
<gene>
    <name evidence="3" type="ORF">FTV88_0935</name>
</gene>
<dbReference type="Pfam" id="PF01551">
    <property type="entry name" value="Peptidase_M23"/>
    <property type="match status" value="1"/>
</dbReference>
<dbReference type="SMART" id="SM00257">
    <property type="entry name" value="LysM"/>
    <property type="match status" value="1"/>
</dbReference>
<dbReference type="InterPro" id="IPR011055">
    <property type="entry name" value="Dup_hybrid_motif"/>
</dbReference>
<feature type="domain" description="LysM" evidence="2">
    <location>
        <begin position="105"/>
        <end position="149"/>
    </location>
</feature>
<evidence type="ECO:0000313" key="4">
    <source>
        <dbReference type="Proteomes" id="UP000366051"/>
    </source>
</evidence>
<dbReference type="KEGG" id="hcv:FTV88_0935"/>
<organism evidence="3 4">
    <name type="scientific">Heliorestis convoluta</name>
    <dbReference type="NCBI Taxonomy" id="356322"/>
    <lineage>
        <taxon>Bacteria</taxon>
        <taxon>Bacillati</taxon>
        <taxon>Bacillota</taxon>
        <taxon>Clostridia</taxon>
        <taxon>Eubacteriales</taxon>
        <taxon>Heliobacteriaceae</taxon>
        <taxon>Heliorestis</taxon>
    </lineage>
</organism>
<evidence type="ECO:0000256" key="1">
    <source>
        <dbReference type="SAM" id="MobiDB-lite"/>
    </source>
</evidence>
<dbReference type="CDD" id="cd00118">
    <property type="entry name" value="LysM"/>
    <property type="match status" value="1"/>
</dbReference>
<sequence>MEPTKKDSKGAHSLFGLFVASLLVIQLLYPVAGESYVNNDTLLRLLKGEPIIESLPLQQKENVAAITRTFNIYTLSDNESSKSSPSTTNSNPITSAAASTSRATQAHKVVRGDTLTHIARQYDMTLDELITLNSLNPRTFIQPGQLIMVKTGAESTSKSTNNRNQLVSRGAVLSTMQPPLQGRITSPFGPRNNAFHHGVDIAGDTGDPIRAVQAGQVAFAGWKPIYGQTVIIEHPHNVKTLYAHASRILVRVGQEVERGQTVALVGATGVSTGPHLHLEIHIDEKAVNPLAHIRSLGR</sequence>
<dbReference type="Pfam" id="PF01476">
    <property type="entry name" value="LysM"/>
    <property type="match status" value="1"/>
</dbReference>
<dbReference type="Gene3D" id="2.70.70.10">
    <property type="entry name" value="Glucose Permease (Domain IIA)"/>
    <property type="match status" value="1"/>
</dbReference>
<dbReference type="CDD" id="cd12797">
    <property type="entry name" value="M23_peptidase"/>
    <property type="match status" value="1"/>
</dbReference>
<dbReference type="AlphaFoldDB" id="A0A5Q2MX77"/>
<evidence type="ECO:0000259" key="2">
    <source>
        <dbReference type="PROSITE" id="PS51782"/>
    </source>
</evidence>
<dbReference type="PROSITE" id="PS51782">
    <property type="entry name" value="LYSM"/>
    <property type="match status" value="1"/>
</dbReference>
<name>A0A5Q2MX77_9FIRM</name>
<evidence type="ECO:0000313" key="3">
    <source>
        <dbReference type="EMBL" id="QGG47087.1"/>
    </source>
</evidence>
<dbReference type="SUPFAM" id="SSF51261">
    <property type="entry name" value="Duplicated hybrid motif"/>
    <property type="match status" value="1"/>
</dbReference>
<dbReference type="PANTHER" id="PTHR21666">
    <property type="entry name" value="PEPTIDASE-RELATED"/>
    <property type="match status" value="1"/>
</dbReference>
<keyword evidence="4" id="KW-1185">Reference proteome</keyword>
<reference evidence="4" key="1">
    <citation type="submission" date="2019-11" db="EMBL/GenBank/DDBJ databases">
        <title>Genome sequence of Heliorestis convoluta strain HH, an alkaliphilic and minimalistic phototrophic bacterium from a soda lake in Egypt.</title>
        <authorList>
            <person name="Dewey E.D."/>
            <person name="Stokes L.M."/>
            <person name="Burchell B.M."/>
            <person name="Shaffer K.N."/>
            <person name="Huntington A.M."/>
            <person name="Baker J.M."/>
            <person name="Nadendla S."/>
            <person name="Giglio M.G."/>
            <person name="Touchman J.W."/>
            <person name="Blankenship R.E."/>
            <person name="Madigan M.T."/>
            <person name="Sattley W.M."/>
        </authorList>
    </citation>
    <scope>NUCLEOTIDE SEQUENCE [LARGE SCALE GENOMIC DNA]</scope>
    <source>
        <strain evidence="4">HH</strain>
    </source>
</reference>
<accession>A0A5Q2MX77</accession>
<proteinExistence type="predicted"/>
<dbReference type="InterPro" id="IPR036779">
    <property type="entry name" value="LysM_dom_sf"/>
</dbReference>
<dbReference type="Proteomes" id="UP000366051">
    <property type="component" value="Chromosome"/>
</dbReference>
<dbReference type="InterPro" id="IPR018392">
    <property type="entry name" value="LysM"/>
</dbReference>
<dbReference type="Gene3D" id="3.10.350.10">
    <property type="entry name" value="LysM domain"/>
    <property type="match status" value="1"/>
</dbReference>
<dbReference type="GO" id="GO:0004222">
    <property type="term" value="F:metalloendopeptidase activity"/>
    <property type="evidence" value="ECO:0007669"/>
    <property type="project" value="TreeGrafter"/>
</dbReference>
<dbReference type="InterPro" id="IPR016047">
    <property type="entry name" value="M23ase_b-sheet_dom"/>
</dbReference>
<dbReference type="RefSeq" id="WP_153724538.1">
    <property type="nucleotide sequence ID" value="NZ_CP045875.1"/>
</dbReference>